<keyword evidence="2" id="KW-1185">Reference proteome</keyword>
<reference evidence="1 2" key="1">
    <citation type="journal article" date="2019" name="Int. J. Syst. Evol. Microbiol.">
        <title>The Global Catalogue of Microorganisms (GCM) 10K type strain sequencing project: providing services to taxonomists for standard genome sequencing and annotation.</title>
        <authorList>
            <consortium name="The Broad Institute Genomics Platform"/>
            <consortium name="The Broad Institute Genome Sequencing Center for Infectious Disease"/>
            <person name="Wu L."/>
            <person name="Ma J."/>
        </authorList>
    </citation>
    <scope>NUCLEOTIDE SEQUENCE [LARGE SCALE GENOMIC DNA]</scope>
    <source>
        <strain evidence="1 2">JCM 16227</strain>
    </source>
</reference>
<dbReference type="Proteomes" id="UP001501170">
    <property type="component" value="Unassembled WGS sequence"/>
</dbReference>
<comment type="caution">
    <text evidence="1">The sequence shown here is derived from an EMBL/GenBank/DDBJ whole genome shotgun (WGS) entry which is preliminary data.</text>
</comment>
<protein>
    <submittedName>
        <fullName evidence="1">Uncharacterized protein</fullName>
    </submittedName>
</protein>
<name>A0ABN3I1M9_9ACTN</name>
<dbReference type="EMBL" id="BAAARB010000028">
    <property type="protein sequence ID" value="GAA2392347.1"/>
    <property type="molecule type" value="Genomic_DNA"/>
</dbReference>
<accession>A0ABN3I1M9</accession>
<gene>
    <name evidence="1" type="ORF">GCM10009855_35250</name>
</gene>
<evidence type="ECO:0000313" key="2">
    <source>
        <dbReference type="Proteomes" id="UP001501170"/>
    </source>
</evidence>
<evidence type="ECO:0000313" key="1">
    <source>
        <dbReference type="EMBL" id="GAA2392347.1"/>
    </source>
</evidence>
<organism evidence="1 2">
    <name type="scientific">Gordonia cholesterolivorans</name>
    <dbReference type="NCBI Taxonomy" id="559625"/>
    <lineage>
        <taxon>Bacteria</taxon>
        <taxon>Bacillati</taxon>
        <taxon>Actinomycetota</taxon>
        <taxon>Actinomycetes</taxon>
        <taxon>Mycobacteriales</taxon>
        <taxon>Gordoniaceae</taxon>
        <taxon>Gordonia</taxon>
    </lineage>
</organism>
<sequence>MLNSIGVSRVTCPRHMVPIQLNNFTPVGTAMRKDMNEKNGSRTAPVAYMWCAHTVIESAAMPRVAKIRPL</sequence>
<proteinExistence type="predicted"/>